<dbReference type="InParanoid" id="A0A6P7YK08"/>
<sequence>MAQRLLVGFDALDKRSQKILAKHSKSKYLQNKTVMHFVSAPLTFDFASECDPISTTRTNISLLNSTPETKEDEKNLIHKQTSSVLEPLATARRIIKSNQLRPFSVPEDQKVKPTYQKETRTTLEGSTNVKLKSESKSAGYRKSGFRRVKWISKVEGLPKLDILCQKEWKMPIGSALEHRDSSRWYSLAVSNCPPEFTILTGEEVDLCKIYGEVGKLIASQAQRDKQSQVGRYEQSESANQKSRNVCCKQDSSDHNKRECLKITLHPSDTTSEDKADLVSLSLEDEMKKSNVKILSIKNQRTNSPNLRVSETYPIIYNNQFSCRFLTNTWSSSNADPASCDNLSEKRGNSVTYRKANPFIQNRLEYARALLERRQKQSCNAYLKKNKKLTTVSSKQKISIHILSANGTSEILRLTRDKPAPKLNISKSTLETKVPVNKQTFKSVIIPERKHEPTDAGLVLNGVNPTIHLQNEISSDNLKSLKSNSHCFSHCQPVTCSYFHTNSSLDKMVTWEYVSIAKSLSTPRYEKHILPRKEIALSDTKLISSLSHQEESMNVVPWGSLASSTISEITPVTKSPICEDWKESTFKSIPWQKYSRQTDFTEEMPTDAKLDDKELYLEITNGQDPLQNCNTSKPPMISSPLQGPQTQPDDKTTQMQEDIAPEAAAAGTFFIRSLPVINIPTAEGSVSESEEVKTENDFEL</sequence>
<dbReference type="RefSeq" id="XP_030063304.1">
    <property type="nucleotide sequence ID" value="XM_030207444.1"/>
</dbReference>
<dbReference type="OrthoDB" id="9905507at2759"/>
<evidence type="ECO:0000313" key="3">
    <source>
        <dbReference type="RefSeq" id="XP_030063304.1"/>
    </source>
</evidence>
<proteinExistence type="predicted"/>
<dbReference type="Proteomes" id="UP000515156">
    <property type="component" value="Chromosome 6"/>
</dbReference>
<accession>A0A6P7YK08</accession>
<feature type="region of interest" description="Disordered" evidence="1">
    <location>
        <begin position="622"/>
        <end position="654"/>
    </location>
</feature>
<dbReference type="AlphaFoldDB" id="A0A6P7YK08"/>
<dbReference type="PANTHER" id="PTHR36873">
    <property type="entry name" value="HYPOTHETICAL GENE SUPPORTED BY BC079057"/>
    <property type="match status" value="1"/>
</dbReference>
<feature type="region of interest" description="Disordered" evidence="1">
    <location>
        <begin position="680"/>
        <end position="699"/>
    </location>
</feature>
<dbReference type="GeneID" id="115472922"/>
<dbReference type="CTD" id="100519721"/>
<gene>
    <name evidence="3" type="primary">C6H1orf141</name>
</gene>
<reference evidence="3" key="1">
    <citation type="submission" date="2025-08" db="UniProtKB">
        <authorList>
            <consortium name="RefSeq"/>
        </authorList>
    </citation>
    <scope>IDENTIFICATION</scope>
</reference>
<feature type="compositionally biased region" description="Basic and acidic residues" evidence="1">
    <location>
        <begin position="689"/>
        <end position="699"/>
    </location>
</feature>
<protein>
    <submittedName>
        <fullName evidence="3">Uncharacterized protein C1orf141 homolog</fullName>
    </submittedName>
</protein>
<name>A0A6P7YK08_9AMPH</name>
<evidence type="ECO:0000256" key="1">
    <source>
        <dbReference type="SAM" id="MobiDB-lite"/>
    </source>
</evidence>
<organism evidence="2 3">
    <name type="scientific">Microcaecilia unicolor</name>
    <dbReference type="NCBI Taxonomy" id="1415580"/>
    <lineage>
        <taxon>Eukaryota</taxon>
        <taxon>Metazoa</taxon>
        <taxon>Chordata</taxon>
        <taxon>Craniata</taxon>
        <taxon>Vertebrata</taxon>
        <taxon>Euteleostomi</taxon>
        <taxon>Amphibia</taxon>
        <taxon>Gymnophiona</taxon>
        <taxon>Siphonopidae</taxon>
        <taxon>Microcaecilia</taxon>
    </lineage>
</organism>
<dbReference type="InterPro" id="IPR027847">
    <property type="entry name" value="DUF4545"/>
</dbReference>
<keyword evidence="2" id="KW-1185">Reference proteome</keyword>
<evidence type="ECO:0000313" key="2">
    <source>
        <dbReference type="Proteomes" id="UP000515156"/>
    </source>
</evidence>
<dbReference type="KEGG" id="muo:115472922"/>
<feature type="compositionally biased region" description="Polar residues" evidence="1">
    <location>
        <begin position="622"/>
        <end position="646"/>
    </location>
</feature>
<dbReference type="PANTHER" id="PTHR36873:SF1">
    <property type="entry name" value="HYPOTHETICAL GENE SUPPORTED BY BC079057"/>
    <property type="match status" value="1"/>
</dbReference>